<comment type="caution">
    <text evidence="10">The sequence shown here is derived from an EMBL/GenBank/DDBJ whole genome shotgun (WGS) entry which is preliminary data.</text>
</comment>
<dbReference type="RefSeq" id="WP_272103244.1">
    <property type="nucleotide sequence ID" value="NZ_JAQNDK010000006.1"/>
</dbReference>
<feature type="transmembrane region" description="Helical" evidence="8">
    <location>
        <begin position="56"/>
        <end position="75"/>
    </location>
</feature>
<dbReference type="PANTHER" id="PTHR43731:SF14">
    <property type="entry name" value="PRESENILIN-ASSOCIATED RHOMBOID-LIKE PROTEIN, MITOCHONDRIAL"/>
    <property type="match status" value="1"/>
</dbReference>
<dbReference type="Pfam" id="PF01694">
    <property type="entry name" value="Rhomboid"/>
    <property type="match status" value="1"/>
</dbReference>
<keyword evidence="3 8" id="KW-0812">Transmembrane</keyword>
<feature type="transmembrane region" description="Helical" evidence="8">
    <location>
        <begin position="207"/>
        <end position="226"/>
    </location>
</feature>
<keyword evidence="4" id="KW-0378">Hydrolase</keyword>
<comment type="similarity">
    <text evidence="2">Belongs to the peptidase S54 family.</text>
</comment>
<dbReference type="Proteomes" id="UP001217485">
    <property type="component" value="Unassembled WGS sequence"/>
</dbReference>
<evidence type="ECO:0000256" key="4">
    <source>
        <dbReference type="ARBA" id="ARBA00022801"/>
    </source>
</evidence>
<protein>
    <submittedName>
        <fullName evidence="10">Rhomboid family intramembrane serine protease</fullName>
    </submittedName>
</protein>
<reference evidence="10 11" key="1">
    <citation type="submission" date="2023-01" db="EMBL/GenBank/DDBJ databases">
        <title>Minimal conservation of predation-associated metabolite biosynthetic gene clusters underscores biosynthetic potential of Myxococcota including descriptions for ten novel species: Archangium lansinium sp. nov., Myxococcus landrumus sp. nov., Nannocystis bai.</title>
        <authorList>
            <person name="Ahearne A."/>
            <person name="Stevens C."/>
            <person name="Dowd S."/>
        </authorList>
    </citation>
    <scope>NUCLEOTIDE SEQUENCE [LARGE SCALE GENOMIC DNA]</scope>
    <source>
        <strain evidence="10 11">WIWO2</strain>
    </source>
</reference>
<organism evidence="10 11">
    <name type="scientific">Sorangium atrum</name>
    <dbReference type="NCBI Taxonomy" id="2995308"/>
    <lineage>
        <taxon>Bacteria</taxon>
        <taxon>Pseudomonadati</taxon>
        <taxon>Myxococcota</taxon>
        <taxon>Polyangia</taxon>
        <taxon>Polyangiales</taxon>
        <taxon>Polyangiaceae</taxon>
        <taxon>Sorangium</taxon>
    </lineage>
</organism>
<keyword evidence="11" id="KW-1185">Reference proteome</keyword>
<evidence type="ECO:0000313" key="11">
    <source>
        <dbReference type="Proteomes" id="UP001217485"/>
    </source>
</evidence>
<evidence type="ECO:0000313" key="10">
    <source>
        <dbReference type="EMBL" id="MDC0685136.1"/>
    </source>
</evidence>
<evidence type="ECO:0000256" key="5">
    <source>
        <dbReference type="ARBA" id="ARBA00022989"/>
    </source>
</evidence>
<dbReference type="InterPro" id="IPR035952">
    <property type="entry name" value="Rhomboid-like_sf"/>
</dbReference>
<dbReference type="InterPro" id="IPR050925">
    <property type="entry name" value="Rhomboid_protease_S54"/>
</dbReference>
<dbReference type="GO" id="GO:0008233">
    <property type="term" value="F:peptidase activity"/>
    <property type="evidence" value="ECO:0007669"/>
    <property type="project" value="UniProtKB-KW"/>
</dbReference>
<feature type="transmembrane region" description="Helical" evidence="8">
    <location>
        <begin position="111"/>
        <end position="135"/>
    </location>
</feature>
<keyword evidence="5 8" id="KW-1133">Transmembrane helix</keyword>
<evidence type="ECO:0000256" key="8">
    <source>
        <dbReference type="SAM" id="Phobius"/>
    </source>
</evidence>
<feature type="region of interest" description="Disordered" evidence="7">
    <location>
        <begin position="290"/>
        <end position="334"/>
    </location>
</feature>
<evidence type="ECO:0000256" key="3">
    <source>
        <dbReference type="ARBA" id="ARBA00022692"/>
    </source>
</evidence>
<accession>A0ABT5CFC5</accession>
<dbReference type="EMBL" id="JAQNDK010000006">
    <property type="protein sequence ID" value="MDC0685136.1"/>
    <property type="molecule type" value="Genomic_DNA"/>
</dbReference>
<evidence type="ECO:0000256" key="2">
    <source>
        <dbReference type="ARBA" id="ARBA00009045"/>
    </source>
</evidence>
<evidence type="ECO:0000259" key="9">
    <source>
        <dbReference type="Pfam" id="PF01694"/>
    </source>
</evidence>
<sequence length="334" mass="34586">MTAGPSGERRRSLHCARCGALNGGDFSRCIRCGAPLLAPPAHAAPTRGRLDGRSLLATKILGGLTAFVFVGQLMAAHSRDLGLLSPWDASSYLRFGALLLVPGAPFEPFRLLSAVFVHMGVLHFGMNMVTLGMLARAAEPAVGSARFAITYVLTGLCGFGASAAWNVFVQPEVVCTAGASGAVFGVMGLLLGWLLRRRDPRWKDLALQAVFYIVLFGFVVNASSTGVRINNAAHIGGLASGALLGLAYAGPARGRYEGVMNAGALASVLACLAALVLAQRSPVWRAAESLDGNARQEAPGPALHGQSKRPPEDALEALGPRPAGSLVPGAPDAT</sequence>
<feature type="transmembrane region" description="Helical" evidence="8">
    <location>
        <begin position="258"/>
        <end position="278"/>
    </location>
</feature>
<name>A0ABT5CFC5_9BACT</name>
<feature type="domain" description="Peptidase S54 rhomboid" evidence="9">
    <location>
        <begin position="107"/>
        <end position="248"/>
    </location>
</feature>
<proteinExistence type="inferred from homology"/>
<evidence type="ECO:0000256" key="7">
    <source>
        <dbReference type="SAM" id="MobiDB-lite"/>
    </source>
</evidence>
<feature type="transmembrane region" description="Helical" evidence="8">
    <location>
        <begin position="147"/>
        <end position="165"/>
    </location>
</feature>
<dbReference type="Gene3D" id="1.20.1540.10">
    <property type="entry name" value="Rhomboid-like"/>
    <property type="match status" value="1"/>
</dbReference>
<feature type="transmembrane region" description="Helical" evidence="8">
    <location>
        <begin position="232"/>
        <end position="251"/>
    </location>
</feature>
<keyword evidence="10" id="KW-0645">Protease</keyword>
<feature type="transmembrane region" description="Helical" evidence="8">
    <location>
        <begin position="177"/>
        <end position="195"/>
    </location>
</feature>
<keyword evidence="6 8" id="KW-0472">Membrane</keyword>
<comment type="subcellular location">
    <subcellularLocation>
        <location evidence="1">Membrane</location>
        <topology evidence="1">Multi-pass membrane protein</topology>
    </subcellularLocation>
</comment>
<dbReference type="GO" id="GO:0006508">
    <property type="term" value="P:proteolysis"/>
    <property type="evidence" value="ECO:0007669"/>
    <property type="project" value="UniProtKB-KW"/>
</dbReference>
<gene>
    <name evidence="10" type="ORF">POL72_45905</name>
</gene>
<dbReference type="InterPro" id="IPR022764">
    <property type="entry name" value="Peptidase_S54_rhomboid_dom"/>
</dbReference>
<dbReference type="SUPFAM" id="SSF144091">
    <property type="entry name" value="Rhomboid-like"/>
    <property type="match status" value="1"/>
</dbReference>
<evidence type="ECO:0000256" key="1">
    <source>
        <dbReference type="ARBA" id="ARBA00004141"/>
    </source>
</evidence>
<evidence type="ECO:0000256" key="6">
    <source>
        <dbReference type="ARBA" id="ARBA00023136"/>
    </source>
</evidence>
<dbReference type="PANTHER" id="PTHR43731">
    <property type="entry name" value="RHOMBOID PROTEASE"/>
    <property type="match status" value="1"/>
</dbReference>